<proteinExistence type="predicted"/>
<dbReference type="Proteomes" id="UP001062846">
    <property type="component" value="Chromosome 13"/>
</dbReference>
<organism evidence="1 2">
    <name type="scientific">Rhododendron molle</name>
    <name type="common">Chinese azalea</name>
    <name type="synonym">Azalea mollis</name>
    <dbReference type="NCBI Taxonomy" id="49168"/>
    <lineage>
        <taxon>Eukaryota</taxon>
        <taxon>Viridiplantae</taxon>
        <taxon>Streptophyta</taxon>
        <taxon>Embryophyta</taxon>
        <taxon>Tracheophyta</taxon>
        <taxon>Spermatophyta</taxon>
        <taxon>Magnoliopsida</taxon>
        <taxon>eudicotyledons</taxon>
        <taxon>Gunneridae</taxon>
        <taxon>Pentapetalae</taxon>
        <taxon>asterids</taxon>
        <taxon>Ericales</taxon>
        <taxon>Ericaceae</taxon>
        <taxon>Ericoideae</taxon>
        <taxon>Rhodoreae</taxon>
        <taxon>Rhododendron</taxon>
    </lineage>
</organism>
<protein>
    <submittedName>
        <fullName evidence="1">Uncharacterized protein</fullName>
    </submittedName>
</protein>
<reference evidence="1" key="1">
    <citation type="submission" date="2022-02" db="EMBL/GenBank/DDBJ databases">
        <title>Plant Genome Project.</title>
        <authorList>
            <person name="Zhang R.-G."/>
        </authorList>
    </citation>
    <scope>NUCLEOTIDE SEQUENCE</scope>
    <source>
        <strain evidence="1">AT1</strain>
    </source>
</reference>
<keyword evidence="2" id="KW-1185">Reference proteome</keyword>
<sequence length="55" mass="6140">MTQSLRISLSSNRCKARKQRPGNCKKVFLGHGRAACCNKQGHVSLGLVWPFQGRK</sequence>
<accession>A0ACC0L3X7</accession>
<gene>
    <name evidence="1" type="ORF">RHMOL_Rhmol13G0073900</name>
</gene>
<evidence type="ECO:0000313" key="2">
    <source>
        <dbReference type="Proteomes" id="UP001062846"/>
    </source>
</evidence>
<dbReference type="EMBL" id="CM046400">
    <property type="protein sequence ID" value="KAI8523443.1"/>
    <property type="molecule type" value="Genomic_DNA"/>
</dbReference>
<evidence type="ECO:0000313" key="1">
    <source>
        <dbReference type="EMBL" id="KAI8523443.1"/>
    </source>
</evidence>
<name>A0ACC0L3X7_RHOML</name>
<comment type="caution">
    <text evidence="1">The sequence shown here is derived from an EMBL/GenBank/DDBJ whole genome shotgun (WGS) entry which is preliminary data.</text>
</comment>